<dbReference type="RefSeq" id="WP_087682317.1">
    <property type="nucleotide sequence ID" value="NZ_JBBCRB010000001.1"/>
</dbReference>
<sequence length="357" mass="41968">MWKVIIRVDASQDIGSGHVMRCLTLAHQLQNCGHQVKFICREADGDLENYIREQGFEVRLLPYIKSNIWEWMKENYKQDVNETTQLLKNEMIDLLIVDHYSIDEKWEKVLSKYVKKIMVIDDLANRRHHCDLLLDQNYYKNKEIRYQKYISNETIQCLGPNFMLVREEFYASYSTNQQPTIFIFFGSVDQTNETLKVLKALGKLQKKRFFHIITVVGSINPKRYEIEAYCQSLSSCEFHCQVDNMAELMAKAHFSITSGGTITWERAMMGLMGIVITVADNQIELTENLNEQQAICYLGESIQVSEEMIYNQVLEIFQKPNLLKTWQVNMNKIFNKEYVMKKPLLEKINEVMADVRY</sequence>
<keyword evidence="3" id="KW-1185">Reference proteome</keyword>
<dbReference type="EC" id="3.6.1.57" evidence="2"/>
<evidence type="ECO:0000313" key="2">
    <source>
        <dbReference type="EMBL" id="MEL5989441.1"/>
    </source>
</evidence>
<evidence type="ECO:0000313" key="3">
    <source>
        <dbReference type="Proteomes" id="UP001398420"/>
    </source>
</evidence>
<dbReference type="SUPFAM" id="SSF53756">
    <property type="entry name" value="UDP-Glycosyltransferase/glycogen phosphorylase"/>
    <property type="match status" value="1"/>
</dbReference>
<reference evidence="2 3" key="1">
    <citation type="submission" date="2024-04" db="EMBL/GenBank/DDBJ databases">
        <authorList>
            <person name="Wu Y.S."/>
            <person name="Zhang L."/>
        </authorList>
    </citation>
    <scope>NUCLEOTIDE SEQUENCE [LARGE SCALE GENOMIC DNA]</scope>
    <source>
        <strain evidence="2 3">KG-01</strain>
    </source>
</reference>
<proteinExistence type="predicted"/>
<dbReference type="EMBL" id="JBCEWA010000012">
    <property type="protein sequence ID" value="MEL5989441.1"/>
    <property type="molecule type" value="Genomic_DNA"/>
</dbReference>
<dbReference type="Proteomes" id="UP001398420">
    <property type="component" value="Unassembled WGS sequence"/>
</dbReference>
<dbReference type="NCBIfam" id="TIGR03590">
    <property type="entry name" value="PseG"/>
    <property type="match status" value="1"/>
</dbReference>
<organism evidence="2 3">
    <name type="scientific">Kurthia gibsonii</name>
    <dbReference type="NCBI Taxonomy" id="33946"/>
    <lineage>
        <taxon>Bacteria</taxon>
        <taxon>Bacillati</taxon>
        <taxon>Bacillota</taxon>
        <taxon>Bacilli</taxon>
        <taxon>Bacillales</taxon>
        <taxon>Caryophanaceae</taxon>
        <taxon>Kurthia</taxon>
    </lineage>
</organism>
<keyword evidence="2" id="KW-0378">Hydrolase</keyword>
<protein>
    <submittedName>
        <fullName evidence="2">UDP-2,4-diacetamido-2,4, 6-trideoxy-beta-L-altropyranose hydrolase</fullName>
        <ecNumber evidence="2">3.6.1.57</ecNumber>
    </submittedName>
</protein>
<name>A0ABU9LRC6_9BACL</name>
<dbReference type="InterPro" id="IPR007235">
    <property type="entry name" value="Glyco_trans_28_C"/>
</dbReference>
<evidence type="ECO:0000259" key="1">
    <source>
        <dbReference type="Pfam" id="PF04101"/>
    </source>
</evidence>
<dbReference type="GO" id="GO:0016787">
    <property type="term" value="F:hydrolase activity"/>
    <property type="evidence" value="ECO:0007669"/>
    <property type="project" value="UniProtKB-KW"/>
</dbReference>
<dbReference type="Gene3D" id="3.40.50.2000">
    <property type="entry name" value="Glycogen Phosphorylase B"/>
    <property type="match status" value="1"/>
</dbReference>
<feature type="domain" description="Glycosyl transferase family 28 C-terminal" evidence="1">
    <location>
        <begin position="180"/>
        <end position="325"/>
    </location>
</feature>
<gene>
    <name evidence="2" type="primary">pseG</name>
    <name evidence="2" type="ORF">AAF454_13590</name>
</gene>
<dbReference type="InterPro" id="IPR020023">
    <property type="entry name" value="PseG"/>
</dbReference>
<dbReference type="Gene3D" id="3.40.50.11190">
    <property type="match status" value="1"/>
</dbReference>
<dbReference type="Pfam" id="PF04101">
    <property type="entry name" value="Glyco_tran_28_C"/>
    <property type="match status" value="1"/>
</dbReference>
<comment type="caution">
    <text evidence="2">The sequence shown here is derived from an EMBL/GenBank/DDBJ whole genome shotgun (WGS) entry which is preliminary data.</text>
</comment>
<accession>A0ABU9LRC6</accession>